<feature type="site" description="Interaction with substrate tRNA" evidence="10">
    <location>
        <position position="112"/>
    </location>
</feature>
<dbReference type="InterPro" id="IPR018022">
    <property type="entry name" value="IPT"/>
</dbReference>
<dbReference type="InterPro" id="IPR027417">
    <property type="entry name" value="P-loop_NTPase"/>
</dbReference>
<evidence type="ECO:0000256" key="5">
    <source>
        <dbReference type="ARBA" id="ARBA00022694"/>
    </source>
</evidence>
<evidence type="ECO:0000256" key="2">
    <source>
        <dbReference type="ARBA" id="ARBA00003213"/>
    </source>
</evidence>
<dbReference type="KEGG" id="kpul:GXN76_08460"/>
<evidence type="ECO:0000313" key="14">
    <source>
        <dbReference type="EMBL" id="QKG84506.1"/>
    </source>
</evidence>
<dbReference type="PANTHER" id="PTHR11088">
    <property type="entry name" value="TRNA DIMETHYLALLYLTRANSFERASE"/>
    <property type="match status" value="1"/>
</dbReference>
<dbReference type="EC" id="2.5.1.75" evidence="10"/>
<evidence type="ECO:0000313" key="15">
    <source>
        <dbReference type="Proteomes" id="UP000503088"/>
    </source>
</evidence>
<dbReference type="HAMAP" id="MF_00185">
    <property type="entry name" value="IPP_trans"/>
    <property type="match status" value="1"/>
</dbReference>
<comment type="function">
    <text evidence="2 10 12">Catalyzes the transfer of a dimethylallyl group onto the adenine at position 37 in tRNAs that read codons beginning with uridine, leading to the formation of N6-(dimethylallyl)adenosine (i(6)A).</text>
</comment>
<evidence type="ECO:0000256" key="13">
    <source>
        <dbReference type="RuleBase" id="RU003785"/>
    </source>
</evidence>
<comment type="subunit">
    <text evidence="10">Monomer.</text>
</comment>
<name>A0A7D4B2L5_9BACL</name>
<comment type="cofactor">
    <cofactor evidence="1 10">
        <name>Mg(2+)</name>
        <dbReference type="ChEBI" id="CHEBI:18420"/>
    </cofactor>
</comment>
<evidence type="ECO:0000256" key="9">
    <source>
        <dbReference type="ARBA" id="ARBA00049563"/>
    </source>
</evidence>
<sequence>MPSASSIPGEEPGGDLLLLVGPTAVGKTALSLNLASSFRGEIISGDSMQVYRYMNIGTAKATVDERSRIPHHLIDLVDPDYPFSLDTFQTEARKAIREIQNRGNLPMIVGGTGLYIQSVTHGYQLPGVKENPEFRQELNQWADQHGSDALHRRLKSVDPETAARLHPNDRRRLIRALEVFQETGKPLSVLQQQQKPPYRTCWIGLHMPREQLYRRVDRRVEQMVADGLVEEVIAIRDMGYHGDLVSMQALGYKEIIMYLEGKVTLDEAVNLIKRGTRKFAKRQLSWFRRLKEINWFDVTQKNFEQEIQMLVAGNFPLYKE</sequence>
<dbReference type="SUPFAM" id="SSF52540">
    <property type="entry name" value="P-loop containing nucleoside triphosphate hydrolases"/>
    <property type="match status" value="2"/>
</dbReference>
<dbReference type="Proteomes" id="UP000503088">
    <property type="component" value="Chromosome"/>
</dbReference>
<evidence type="ECO:0000256" key="1">
    <source>
        <dbReference type="ARBA" id="ARBA00001946"/>
    </source>
</evidence>
<gene>
    <name evidence="10 14" type="primary">miaA</name>
    <name evidence="14" type="ORF">GXN76_08460</name>
</gene>
<dbReference type="Gene3D" id="3.40.50.300">
    <property type="entry name" value="P-loop containing nucleotide triphosphate hydrolases"/>
    <property type="match status" value="1"/>
</dbReference>
<keyword evidence="7 10" id="KW-0067">ATP-binding</keyword>
<dbReference type="AlphaFoldDB" id="A0A7D4B2L5"/>
<dbReference type="Gene3D" id="1.10.20.140">
    <property type="match status" value="1"/>
</dbReference>
<comment type="catalytic activity">
    <reaction evidence="9 10 11">
        <text>adenosine(37) in tRNA + dimethylallyl diphosphate = N(6)-dimethylallyladenosine(37) in tRNA + diphosphate</text>
        <dbReference type="Rhea" id="RHEA:26482"/>
        <dbReference type="Rhea" id="RHEA-COMP:10162"/>
        <dbReference type="Rhea" id="RHEA-COMP:10375"/>
        <dbReference type="ChEBI" id="CHEBI:33019"/>
        <dbReference type="ChEBI" id="CHEBI:57623"/>
        <dbReference type="ChEBI" id="CHEBI:74411"/>
        <dbReference type="ChEBI" id="CHEBI:74415"/>
        <dbReference type="EC" id="2.5.1.75"/>
    </reaction>
</comment>
<dbReference type="FunFam" id="1.10.20.140:FF:000001">
    <property type="entry name" value="tRNA dimethylallyltransferase"/>
    <property type="match status" value="1"/>
</dbReference>
<dbReference type="GO" id="GO:0005524">
    <property type="term" value="F:ATP binding"/>
    <property type="evidence" value="ECO:0007669"/>
    <property type="project" value="UniProtKB-UniRule"/>
</dbReference>
<keyword evidence="5 10" id="KW-0819">tRNA processing</keyword>
<dbReference type="GO" id="GO:0006400">
    <property type="term" value="P:tRNA modification"/>
    <property type="evidence" value="ECO:0007669"/>
    <property type="project" value="TreeGrafter"/>
</dbReference>
<evidence type="ECO:0000256" key="12">
    <source>
        <dbReference type="RuleBase" id="RU003784"/>
    </source>
</evidence>
<evidence type="ECO:0000256" key="10">
    <source>
        <dbReference type="HAMAP-Rule" id="MF_00185"/>
    </source>
</evidence>
<comment type="similarity">
    <text evidence="3 10 13">Belongs to the IPP transferase family.</text>
</comment>
<dbReference type="RefSeq" id="WP_173222260.1">
    <property type="nucleotide sequence ID" value="NZ_CP048104.1"/>
</dbReference>
<comment type="caution">
    <text evidence="10">Lacks conserved residue(s) required for the propagation of feature annotation.</text>
</comment>
<dbReference type="Pfam" id="PF01715">
    <property type="entry name" value="IPPT"/>
    <property type="match status" value="1"/>
</dbReference>
<protein>
    <recommendedName>
        <fullName evidence="10">tRNA dimethylallyltransferase</fullName>
        <ecNumber evidence="10">2.5.1.75</ecNumber>
    </recommendedName>
    <alternativeName>
        <fullName evidence="10">Dimethylallyl diphosphate:tRNA dimethylallyltransferase</fullName>
        <shortName evidence="10">DMAPP:tRNA dimethylallyltransferase</shortName>
        <shortName evidence="10">DMATase</shortName>
    </alternativeName>
    <alternativeName>
        <fullName evidence="10">Isopentenyl-diphosphate:tRNA isopentenyltransferase</fullName>
        <shortName evidence="10">IPP transferase</shortName>
        <shortName evidence="10">IPPT</shortName>
        <shortName evidence="10">IPTase</shortName>
    </alternativeName>
</protein>
<dbReference type="InterPro" id="IPR039657">
    <property type="entry name" value="Dimethylallyltransferase"/>
</dbReference>
<dbReference type="PANTHER" id="PTHR11088:SF60">
    <property type="entry name" value="TRNA DIMETHYLALLYLTRANSFERASE"/>
    <property type="match status" value="1"/>
</dbReference>
<keyword evidence="15" id="KW-1185">Reference proteome</keyword>
<feature type="binding site" evidence="10">
    <location>
        <begin position="23"/>
        <end position="28"/>
    </location>
    <ligand>
        <name>substrate</name>
    </ligand>
</feature>
<organism evidence="14 15">
    <name type="scientific">Kroppenstedtia pulmonis</name>
    <dbReference type="NCBI Taxonomy" id="1380685"/>
    <lineage>
        <taxon>Bacteria</taxon>
        <taxon>Bacillati</taxon>
        <taxon>Bacillota</taxon>
        <taxon>Bacilli</taxon>
        <taxon>Bacillales</taxon>
        <taxon>Thermoactinomycetaceae</taxon>
        <taxon>Kroppenstedtia</taxon>
    </lineage>
</organism>
<keyword evidence="6 10" id="KW-0547">Nucleotide-binding</keyword>
<evidence type="ECO:0000256" key="8">
    <source>
        <dbReference type="ARBA" id="ARBA00022842"/>
    </source>
</evidence>
<evidence type="ECO:0000256" key="6">
    <source>
        <dbReference type="ARBA" id="ARBA00022741"/>
    </source>
</evidence>
<dbReference type="GO" id="GO:0052381">
    <property type="term" value="F:tRNA dimethylallyltransferase activity"/>
    <property type="evidence" value="ECO:0007669"/>
    <property type="project" value="UniProtKB-UniRule"/>
</dbReference>
<dbReference type="NCBIfam" id="TIGR00174">
    <property type="entry name" value="miaA"/>
    <property type="match status" value="1"/>
</dbReference>
<evidence type="ECO:0000256" key="4">
    <source>
        <dbReference type="ARBA" id="ARBA00022679"/>
    </source>
</evidence>
<evidence type="ECO:0000256" key="7">
    <source>
        <dbReference type="ARBA" id="ARBA00022840"/>
    </source>
</evidence>
<proteinExistence type="inferred from homology"/>
<feature type="region of interest" description="Interaction with substrate tRNA" evidence="10">
    <location>
        <begin position="46"/>
        <end position="49"/>
    </location>
</feature>
<reference evidence="14 15" key="1">
    <citation type="submission" date="2020-01" db="EMBL/GenBank/DDBJ databases">
        <authorList>
            <person name="Gulvik C.A."/>
            <person name="Batra D.G."/>
        </authorList>
    </citation>
    <scope>NUCLEOTIDE SEQUENCE [LARGE SCALE GENOMIC DNA]</scope>
    <source>
        <strain evidence="14 15">W9323</strain>
    </source>
</reference>
<feature type="site" description="Interaction with substrate tRNA" evidence="10">
    <location>
        <position position="135"/>
    </location>
</feature>
<accession>A0A7D4B2L5</accession>
<dbReference type="EMBL" id="CP048104">
    <property type="protein sequence ID" value="QKG84506.1"/>
    <property type="molecule type" value="Genomic_DNA"/>
</dbReference>
<evidence type="ECO:0000256" key="3">
    <source>
        <dbReference type="ARBA" id="ARBA00005842"/>
    </source>
</evidence>
<feature type="binding site" evidence="10">
    <location>
        <begin position="21"/>
        <end position="28"/>
    </location>
    <ligand>
        <name>ATP</name>
        <dbReference type="ChEBI" id="CHEBI:30616"/>
    </ligand>
</feature>
<evidence type="ECO:0000256" key="11">
    <source>
        <dbReference type="RuleBase" id="RU003783"/>
    </source>
</evidence>
<keyword evidence="4 10" id="KW-0808">Transferase</keyword>
<keyword evidence="8 10" id="KW-0460">Magnesium</keyword>